<keyword evidence="1" id="KW-0813">Transport</keyword>
<evidence type="ECO:0000256" key="2">
    <source>
        <dbReference type="SAM" id="SignalP"/>
    </source>
</evidence>
<evidence type="ECO:0000313" key="4">
    <source>
        <dbReference type="Proteomes" id="UP000325081"/>
    </source>
</evidence>
<name>A0A5A7PJR0_STRAF</name>
<dbReference type="AlphaFoldDB" id="A0A5A7PJR0"/>
<dbReference type="OrthoDB" id="66620at2759"/>
<gene>
    <name evidence="3" type="ORF">STAS_09105</name>
</gene>
<dbReference type="EMBL" id="BKCP01004650">
    <property type="protein sequence ID" value="GER33000.1"/>
    <property type="molecule type" value="Genomic_DNA"/>
</dbReference>
<keyword evidence="2" id="KW-0732">Signal</keyword>
<feature type="chain" id="PRO_5023008315" evidence="2">
    <location>
        <begin position="16"/>
        <end position="251"/>
    </location>
</feature>
<reference evidence="4" key="1">
    <citation type="journal article" date="2019" name="Curr. Biol.">
        <title>Genome Sequence of Striga asiatica Provides Insight into the Evolution of Plant Parasitism.</title>
        <authorList>
            <person name="Yoshida S."/>
            <person name="Kim S."/>
            <person name="Wafula E.K."/>
            <person name="Tanskanen J."/>
            <person name="Kim Y.M."/>
            <person name="Honaas L."/>
            <person name="Yang Z."/>
            <person name="Spallek T."/>
            <person name="Conn C.E."/>
            <person name="Ichihashi Y."/>
            <person name="Cheong K."/>
            <person name="Cui S."/>
            <person name="Der J.P."/>
            <person name="Gundlach H."/>
            <person name="Jiao Y."/>
            <person name="Hori C."/>
            <person name="Ishida J.K."/>
            <person name="Kasahara H."/>
            <person name="Kiba T."/>
            <person name="Kim M.S."/>
            <person name="Koo N."/>
            <person name="Laohavisit A."/>
            <person name="Lee Y.H."/>
            <person name="Lumba S."/>
            <person name="McCourt P."/>
            <person name="Mortimer J.C."/>
            <person name="Mutuku J.M."/>
            <person name="Nomura T."/>
            <person name="Sasaki-Sekimoto Y."/>
            <person name="Seto Y."/>
            <person name="Wang Y."/>
            <person name="Wakatake T."/>
            <person name="Sakakibara H."/>
            <person name="Demura T."/>
            <person name="Yamaguchi S."/>
            <person name="Yoneyama K."/>
            <person name="Manabe R.I."/>
            <person name="Nelson D.C."/>
            <person name="Schulman A.H."/>
            <person name="Timko M.P."/>
            <person name="dePamphilis C.W."/>
            <person name="Choi D."/>
            <person name="Shirasu K."/>
        </authorList>
    </citation>
    <scope>NUCLEOTIDE SEQUENCE [LARGE SCALE GENOMIC DNA]</scope>
    <source>
        <strain evidence="4">cv. UVA1</strain>
    </source>
</reference>
<proteinExistence type="predicted"/>
<feature type="signal peptide" evidence="2">
    <location>
        <begin position="1"/>
        <end position="15"/>
    </location>
</feature>
<dbReference type="PANTHER" id="PTHR19241">
    <property type="entry name" value="ATP-BINDING CASSETTE TRANSPORTER"/>
    <property type="match status" value="1"/>
</dbReference>
<evidence type="ECO:0000313" key="3">
    <source>
        <dbReference type="EMBL" id="GER33000.1"/>
    </source>
</evidence>
<sequence>MFVAAVLASIIASQAMISDTIIFNINISICRYAIHDTRSPSTRVKHKQTITMEIHDHLQHTGMEAFSRSAWNIEQSAYTSKPKKPFHNPKECEWDHKTMQDGHGMQEFVPQRSAAYIGQHDAHIGEMTVRETLAFSARCQGVGSRYEMLAELSRREKTVNIKPDPYIDILKSEFKIHSPVTKFKFYCCLAPYRSKVGFESPHADLAALASSTPAAEGRRRSLHLHAVLSPAAVPPRIGIVGIVVEAEEVTD</sequence>
<protein>
    <submittedName>
        <fullName evidence="3">Pleiotropic drug resistance protein</fullName>
    </submittedName>
</protein>
<dbReference type="Proteomes" id="UP000325081">
    <property type="component" value="Unassembled WGS sequence"/>
</dbReference>
<organism evidence="3 4">
    <name type="scientific">Striga asiatica</name>
    <name type="common">Asiatic witchweed</name>
    <name type="synonym">Buchnera asiatica</name>
    <dbReference type="NCBI Taxonomy" id="4170"/>
    <lineage>
        <taxon>Eukaryota</taxon>
        <taxon>Viridiplantae</taxon>
        <taxon>Streptophyta</taxon>
        <taxon>Embryophyta</taxon>
        <taxon>Tracheophyta</taxon>
        <taxon>Spermatophyta</taxon>
        <taxon>Magnoliopsida</taxon>
        <taxon>eudicotyledons</taxon>
        <taxon>Gunneridae</taxon>
        <taxon>Pentapetalae</taxon>
        <taxon>asterids</taxon>
        <taxon>lamiids</taxon>
        <taxon>Lamiales</taxon>
        <taxon>Orobanchaceae</taxon>
        <taxon>Buchnereae</taxon>
        <taxon>Striga</taxon>
    </lineage>
</organism>
<keyword evidence="4" id="KW-1185">Reference proteome</keyword>
<comment type="caution">
    <text evidence="3">The sequence shown here is derived from an EMBL/GenBank/DDBJ whole genome shotgun (WGS) entry which is preliminary data.</text>
</comment>
<evidence type="ECO:0000256" key="1">
    <source>
        <dbReference type="ARBA" id="ARBA00022448"/>
    </source>
</evidence>
<accession>A0A5A7PJR0</accession>